<proteinExistence type="predicted"/>
<organism evidence="2">
    <name type="scientific">freshwater metagenome</name>
    <dbReference type="NCBI Taxonomy" id="449393"/>
    <lineage>
        <taxon>unclassified sequences</taxon>
        <taxon>metagenomes</taxon>
        <taxon>ecological metagenomes</taxon>
    </lineage>
</organism>
<dbReference type="InterPro" id="IPR000160">
    <property type="entry name" value="GGDEF_dom"/>
</dbReference>
<dbReference type="AlphaFoldDB" id="A0A6J6B0J4"/>
<dbReference type="Gene3D" id="3.30.70.270">
    <property type="match status" value="1"/>
</dbReference>
<reference evidence="2" key="1">
    <citation type="submission" date="2020-05" db="EMBL/GenBank/DDBJ databases">
        <authorList>
            <person name="Chiriac C."/>
            <person name="Salcher M."/>
            <person name="Ghai R."/>
            <person name="Kavagutti S V."/>
        </authorList>
    </citation>
    <scope>NUCLEOTIDE SEQUENCE</scope>
</reference>
<dbReference type="InterPro" id="IPR043128">
    <property type="entry name" value="Rev_trsase/Diguanyl_cyclase"/>
</dbReference>
<evidence type="ECO:0000259" key="1">
    <source>
        <dbReference type="PROSITE" id="PS50887"/>
    </source>
</evidence>
<protein>
    <submittedName>
        <fullName evidence="2">Unannotated protein</fullName>
    </submittedName>
</protein>
<accession>A0A6J6B0J4</accession>
<sequence length="144" mass="16591">MLFSHDGIHDSQTHLASPSYFYDQLRREISLATRTEKPLALIKILFDNPESDQVRAYDILHFSHELTQLTRREDCIGRLGVNEVVIIVRDGHGNAELFVNRLLDATSLTVNHTLHIRIGVIFARNNEDSLKLLDRLDRAEFVTR</sequence>
<evidence type="ECO:0000313" key="2">
    <source>
        <dbReference type="EMBL" id="CAB4532068.1"/>
    </source>
</evidence>
<dbReference type="InterPro" id="IPR029787">
    <property type="entry name" value="Nucleotide_cyclase"/>
</dbReference>
<gene>
    <name evidence="2" type="ORF">UFOPK1395_00480</name>
</gene>
<dbReference type="EMBL" id="CAEZSB010000035">
    <property type="protein sequence ID" value="CAB4532068.1"/>
    <property type="molecule type" value="Genomic_DNA"/>
</dbReference>
<dbReference type="PROSITE" id="PS50887">
    <property type="entry name" value="GGDEF"/>
    <property type="match status" value="1"/>
</dbReference>
<name>A0A6J6B0J4_9ZZZZ</name>
<dbReference type="SUPFAM" id="SSF55073">
    <property type="entry name" value="Nucleotide cyclase"/>
    <property type="match status" value="1"/>
</dbReference>
<feature type="domain" description="GGDEF" evidence="1">
    <location>
        <begin position="37"/>
        <end position="144"/>
    </location>
</feature>